<dbReference type="InterPro" id="IPR023393">
    <property type="entry name" value="START-like_dom_sf"/>
</dbReference>
<dbReference type="Gene3D" id="3.30.530.20">
    <property type="match status" value="1"/>
</dbReference>
<comment type="similarity">
    <text evidence="1">Belongs to the AHA1 family.</text>
</comment>
<dbReference type="InterPro" id="IPR013538">
    <property type="entry name" value="ASHA1/2-like_C"/>
</dbReference>
<sequence>MKVIDQAIVVEQEFNCSKEKLWKTITDLTQMRQWFFPNIPAFEAKKGFQTQFTVQAETRSFIHLWEILEVITEQKIVYNWKYEEYQGSATVCFDLIEKENQSILRLTNTVLEDFDDRIPEFRRESCLEGWKYFIQQSLPSFLDQ</sequence>
<dbReference type="RefSeq" id="WP_109616024.1">
    <property type="nucleotide sequence ID" value="NZ_QGDO01000001.1"/>
</dbReference>
<dbReference type="CDD" id="cd07814">
    <property type="entry name" value="SRPBCC_CalC_Aha1-like"/>
    <property type="match status" value="1"/>
</dbReference>
<comment type="caution">
    <text evidence="3">The sequence shown here is derived from an EMBL/GenBank/DDBJ whole genome shotgun (WGS) entry which is preliminary data.</text>
</comment>
<evidence type="ECO:0000313" key="4">
    <source>
        <dbReference type="Proteomes" id="UP000245535"/>
    </source>
</evidence>
<evidence type="ECO:0000256" key="1">
    <source>
        <dbReference type="ARBA" id="ARBA00006817"/>
    </source>
</evidence>
<dbReference type="AlphaFoldDB" id="A0A315ZI95"/>
<reference evidence="3 4" key="1">
    <citation type="submission" date="2018-03" db="EMBL/GenBank/DDBJ databases">
        <title>Genomic Encyclopedia of Archaeal and Bacterial Type Strains, Phase II (KMG-II): from individual species to whole genera.</title>
        <authorList>
            <person name="Goeker M."/>
        </authorList>
    </citation>
    <scope>NUCLEOTIDE SEQUENCE [LARGE SCALE GENOMIC DNA]</scope>
    <source>
        <strain evidence="3 4">DSM 28229</strain>
    </source>
</reference>
<dbReference type="Proteomes" id="UP000245535">
    <property type="component" value="Unassembled WGS sequence"/>
</dbReference>
<dbReference type="EMBL" id="QGDO01000001">
    <property type="protein sequence ID" value="PWJ44538.1"/>
    <property type="molecule type" value="Genomic_DNA"/>
</dbReference>
<name>A0A315ZI95_SEDFL</name>
<keyword evidence="4" id="KW-1185">Reference proteome</keyword>
<dbReference type="OrthoDB" id="2355173at2"/>
<organism evidence="3 4">
    <name type="scientific">Sediminitomix flava</name>
    <dbReference type="NCBI Taxonomy" id="379075"/>
    <lineage>
        <taxon>Bacteria</taxon>
        <taxon>Pseudomonadati</taxon>
        <taxon>Bacteroidota</taxon>
        <taxon>Cytophagia</taxon>
        <taxon>Cytophagales</taxon>
        <taxon>Flammeovirgaceae</taxon>
        <taxon>Sediminitomix</taxon>
    </lineage>
</organism>
<evidence type="ECO:0000313" key="3">
    <source>
        <dbReference type="EMBL" id="PWJ44538.1"/>
    </source>
</evidence>
<evidence type="ECO:0000259" key="2">
    <source>
        <dbReference type="Pfam" id="PF08327"/>
    </source>
</evidence>
<dbReference type="SUPFAM" id="SSF55961">
    <property type="entry name" value="Bet v1-like"/>
    <property type="match status" value="1"/>
</dbReference>
<accession>A0A315ZI95</accession>
<proteinExistence type="inferred from homology"/>
<gene>
    <name evidence="3" type="ORF">BC781_101909</name>
</gene>
<feature type="domain" description="Activator of Hsp90 ATPase homologue 1/2-like C-terminal" evidence="2">
    <location>
        <begin position="16"/>
        <end position="138"/>
    </location>
</feature>
<protein>
    <submittedName>
        <fullName evidence="3">Activator of Hsp90 ATPase-like protein</fullName>
    </submittedName>
</protein>
<dbReference type="Pfam" id="PF08327">
    <property type="entry name" value="AHSA1"/>
    <property type="match status" value="1"/>
</dbReference>